<evidence type="ECO:0000256" key="12">
    <source>
        <dbReference type="ARBA" id="ARBA00034018"/>
    </source>
</evidence>
<dbReference type="SMART" id="SM00382">
    <property type="entry name" value="AAA"/>
    <property type="match status" value="2"/>
</dbReference>
<dbReference type="SUPFAM" id="SSF52540">
    <property type="entry name" value="P-loop containing nucleoside triphosphate hydrolases"/>
    <property type="match status" value="2"/>
</dbReference>
<evidence type="ECO:0000259" key="15">
    <source>
        <dbReference type="PROSITE" id="PS50929"/>
    </source>
</evidence>
<evidence type="ECO:0000256" key="2">
    <source>
        <dbReference type="ARBA" id="ARBA00009726"/>
    </source>
</evidence>
<dbReference type="GO" id="GO:0005886">
    <property type="term" value="C:plasma membrane"/>
    <property type="evidence" value="ECO:0000318"/>
    <property type="project" value="GO_Central"/>
</dbReference>
<dbReference type="GO" id="GO:0055085">
    <property type="term" value="P:transmembrane transport"/>
    <property type="evidence" value="ECO:0000318"/>
    <property type="project" value="GO_Central"/>
</dbReference>
<proteinExistence type="inferred from homology"/>
<keyword evidence="5 13" id="KW-0812">Transmembrane</keyword>
<evidence type="ECO:0000256" key="1">
    <source>
        <dbReference type="ARBA" id="ARBA00004141"/>
    </source>
</evidence>
<dbReference type="CDD" id="cd18605">
    <property type="entry name" value="ABC_6TM_MRP7_D2_like"/>
    <property type="match status" value="1"/>
</dbReference>
<reference evidence="16" key="3">
    <citation type="submission" date="2025-08" db="UniProtKB">
        <authorList>
            <consortium name="Ensembl"/>
        </authorList>
    </citation>
    <scope>IDENTIFICATION</scope>
</reference>
<dbReference type="EC" id="7.6.2.2" evidence="3"/>
<evidence type="ECO:0000256" key="7">
    <source>
        <dbReference type="ARBA" id="ARBA00022741"/>
    </source>
</evidence>
<keyword evidence="10 13" id="KW-1133">Transmembrane helix</keyword>
<comment type="subcellular location">
    <subcellularLocation>
        <location evidence="1">Membrane</location>
        <topology evidence="1">Multi-pass membrane protein</topology>
    </subcellularLocation>
</comment>
<dbReference type="Gene3D" id="1.20.1560.10">
    <property type="entry name" value="ABC transporter type 1, transmembrane domain"/>
    <property type="match status" value="2"/>
</dbReference>
<dbReference type="Gene3D" id="3.40.50.300">
    <property type="entry name" value="P-loop containing nucleotide triphosphate hydrolases"/>
    <property type="match status" value="2"/>
</dbReference>
<feature type="transmembrane region" description="Helical" evidence="13">
    <location>
        <begin position="1092"/>
        <end position="1110"/>
    </location>
</feature>
<evidence type="ECO:0000313" key="16">
    <source>
        <dbReference type="Ensembl" id="ENSCINP00000012693.3"/>
    </source>
</evidence>
<keyword evidence="9" id="KW-1278">Translocase</keyword>
<dbReference type="GO" id="GO:0008559">
    <property type="term" value="F:ABC-type xenobiotic transporter activity"/>
    <property type="evidence" value="ECO:0000318"/>
    <property type="project" value="GO_Central"/>
</dbReference>
<dbReference type="InterPro" id="IPR017871">
    <property type="entry name" value="ABC_transporter-like_CS"/>
</dbReference>
<dbReference type="GeneTree" id="ENSGT00940000171702"/>
<feature type="transmembrane region" description="Helical" evidence="13">
    <location>
        <begin position="978"/>
        <end position="1002"/>
    </location>
</feature>
<dbReference type="InParanoid" id="F6V2Z5"/>
<dbReference type="Pfam" id="PF00664">
    <property type="entry name" value="ABC_membrane"/>
    <property type="match status" value="2"/>
</dbReference>
<dbReference type="GO" id="GO:0005524">
    <property type="term" value="F:ATP binding"/>
    <property type="evidence" value="ECO:0007669"/>
    <property type="project" value="UniProtKB-KW"/>
</dbReference>
<sequence>EDMTSQAQLQECPEEQAGCLSKLFFCWVQPLMKKGAKKLLNKESSVYHLPQDLNTELLSNKLTSNGQTTSTVLRSLHQSFGWKYYSLGFLKLGSDLLAFAGPVLLNQLVKFVESNDPIAYGCYFAAGLFASSFVGSLFSTHFDYQVNKVALRMKTSLITSIYNKTMISKPVSLSRYTTGEITNFMSTDVNRIVNFCPSFHQFWSLPIQVGITLVLLYMQVGIVFLAGLGLTLIMILFNRYLAKKMGEYNRDMMKHKDDRVKLMTEILLGIRVVKFNAWEELLSGRINQIRSKEMKSLKGLKYFDAGCVYLWATTPVLITLLTFSIYSVTGHQLTAAKVFTVVALINMLIFPLNAFPWVINGLMEAWTSLERLEDFLSLPDQHLDHYFNIQSSQNTVYYFLHGWFYCKTPRSELVHNPNTQHCINLPQGELVGVMGSVGAGKSSLLSAISGGMERVDGSIYVGCYDDGMAVVTQEPWLQHATIRENILWGSKHDSAFYEQVIQCCALKEDFAVLPNGDLTEVGENGVTLSGGQKARISLARAVYQRKRLYLLDDPLSAVDQHVAAQLFHECIHGVLGGTTRILCTHHTKYLKHADHIIVMEEGEIVKHGTPSQILDFDKIEDQTYSSKGNNDEPMFCKAETNSEATESGVKQKSLITNEEKAVGTVALHVYKSYWLAIGGCLAFTILLFVVLMQASKVISDWWLSQWVGSVPTNGTHGNHHENSNFFISPLALRLLPPAFLFYNHENKFEHVSPDNEPTPANHDVMWYLMIYGIIAGSNSIFTLIRAFSFAYGGLRAAKVMHHNLLTAIMKAPISFFDTTPLGRIINRFSSDLYTIDDSLPFMLNIFLAQLASVIGTIIITCYGLPYFALLLLPLAVCYYYTQYYYRLTSRELKRLSSISLSPIYAHFTESLLGVSTIRAFQQVKSFRSYNIDLVDRNQRCNYSTLCAQKWLGIRLQMMGVVMVTGVALTAVIEHRFQFIAPGLVGLALSYALSVTGGLSGVITSFTETEKHMVAVERQAYYINNVPQVTSTQERDIGTSSNPQWPQEGAIEFNQVSLRYRPNLPLALENVEFKIAPGEKIGIVGRTGSGKSSLFLVLFGIVPTTGGAVYIDKVNIKKIPFRKLRSEMAIIPQDPFLFSGSLRDNLNPTNLTIDDEKLWWALKSCGLRKIGEQMGGLGSEVGERGQRLSSGQRQLLCLARALLRNVKVVCLDEATANIDQESDQMIQETIVKHFARCTVITIAHRIDSVMRSDRVIVMDNGHVIEIDDPRNLLKQPMSVFAELANQSGTRTETM</sequence>
<keyword evidence="6" id="KW-0677">Repeat</keyword>
<comment type="similarity">
    <text evidence="2">Belongs to the ABC transporter superfamily. ABCC family. Conjugate transporter (TC 3.A.1.208) subfamily.</text>
</comment>
<reference evidence="16" key="4">
    <citation type="submission" date="2025-09" db="UniProtKB">
        <authorList>
            <consortium name="Ensembl"/>
        </authorList>
    </citation>
    <scope>IDENTIFICATION</scope>
</reference>
<dbReference type="SUPFAM" id="SSF90123">
    <property type="entry name" value="ABC transporter transmembrane region"/>
    <property type="match status" value="2"/>
</dbReference>
<dbReference type="PROSITE" id="PS50929">
    <property type="entry name" value="ABC_TM1F"/>
    <property type="match status" value="2"/>
</dbReference>
<feature type="domain" description="ABC transmembrane type-1" evidence="15">
    <location>
        <begin position="89"/>
        <end position="364"/>
    </location>
</feature>
<evidence type="ECO:0000256" key="13">
    <source>
        <dbReference type="SAM" id="Phobius"/>
    </source>
</evidence>
<dbReference type="Proteomes" id="UP000008144">
    <property type="component" value="Chromosome 10"/>
</dbReference>
<feature type="transmembrane region" description="Helical" evidence="13">
    <location>
        <begin position="866"/>
        <end position="885"/>
    </location>
</feature>
<dbReference type="InterPro" id="IPR050173">
    <property type="entry name" value="ABC_transporter_C-like"/>
</dbReference>
<feature type="transmembrane region" description="Helical" evidence="13">
    <location>
        <begin position="764"/>
        <end position="791"/>
    </location>
</feature>
<dbReference type="PROSITE" id="PS00211">
    <property type="entry name" value="ABC_TRANSPORTER_1"/>
    <property type="match status" value="2"/>
</dbReference>
<dbReference type="PROSITE" id="PS50893">
    <property type="entry name" value="ABC_TRANSPORTER_2"/>
    <property type="match status" value="2"/>
</dbReference>
<reference evidence="16" key="2">
    <citation type="journal article" date="2008" name="Genome Biol.">
        <title>Improved genome assembly and evidence-based global gene model set for the chordate Ciona intestinalis: new insight into intron and operon populations.</title>
        <authorList>
            <person name="Satou Y."/>
            <person name="Mineta K."/>
            <person name="Ogasawara M."/>
            <person name="Sasakura Y."/>
            <person name="Shoguchi E."/>
            <person name="Ueno K."/>
            <person name="Yamada L."/>
            <person name="Matsumoto J."/>
            <person name="Wasserscheid J."/>
            <person name="Dewar K."/>
            <person name="Wiley G.B."/>
            <person name="Macmil S.L."/>
            <person name="Roe B.A."/>
            <person name="Zeller R.W."/>
            <person name="Hastings K.E."/>
            <person name="Lemaire P."/>
            <person name="Lindquist E."/>
            <person name="Endo T."/>
            <person name="Hotta K."/>
            <person name="Inaba K."/>
        </authorList>
    </citation>
    <scope>NUCLEOTIDE SEQUENCE [LARGE SCALE GENOMIC DNA]</scope>
    <source>
        <strain evidence="16">wild type</strain>
    </source>
</reference>
<feature type="transmembrane region" description="Helical" evidence="13">
    <location>
        <begin position="302"/>
        <end position="326"/>
    </location>
</feature>
<protein>
    <recommendedName>
        <fullName evidence="3">ABC-type xenobiotic transporter</fullName>
        <ecNumber evidence="3">7.6.2.2</ecNumber>
    </recommendedName>
</protein>
<dbReference type="GO" id="GO:0015711">
    <property type="term" value="P:organic anion transport"/>
    <property type="evidence" value="ECO:0000318"/>
    <property type="project" value="GO_Central"/>
</dbReference>
<keyword evidence="7" id="KW-0547">Nucleotide-binding</keyword>
<dbReference type="PANTHER" id="PTHR24223">
    <property type="entry name" value="ATP-BINDING CASSETTE SUB-FAMILY C"/>
    <property type="match status" value="1"/>
</dbReference>
<dbReference type="OMA" id="PYAWPSQ"/>
<evidence type="ECO:0000256" key="8">
    <source>
        <dbReference type="ARBA" id="ARBA00022840"/>
    </source>
</evidence>
<feature type="domain" description="ABC transporter" evidence="14">
    <location>
        <begin position="1050"/>
        <end position="1284"/>
    </location>
</feature>
<reference evidence="17" key="1">
    <citation type="journal article" date="2002" name="Science">
        <title>The draft genome of Ciona intestinalis: insights into chordate and vertebrate origins.</title>
        <authorList>
            <person name="Dehal P."/>
            <person name="Satou Y."/>
            <person name="Campbell R.K."/>
            <person name="Chapman J."/>
            <person name="Degnan B."/>
            <person name="De Tomaso A."/>
            <person name="Davidson B."/>
            <person name="Di Gregorio A."/>
            <person name="Gelpke M."/>
            <person name="Goodstein D.M."/>
            <person name="Harafuji N."/>
            <person name="Hastings K.E."/>
            <person name="Ho I."/>
            <person name="Hotta K."/>
            <person name="Huang W."/>
            <person name="Kawashima T."/>
            <person name="Lemaire P."/>
            <person name="Martinez D."/>
            <person name="Meinertzhagen I.A."/>
            <person name="Necula S."/>
            <person name="Nonaka M."/>
            <person name="Putnam N."/>
            <person name="Rash S."/>
            <person name="Saiga H."/>
            <person name="Satake M."/>
            <person name="Terry A."/>
            <person name="Yamada L."/>
            <person name="Wang H.G."/>
            <person name="Awazu S."/>
            <person name="Azumi K."/>
            <person name="Boore J."/>
            <person name="Branno M."/>
            <person name="Chin-Bow S."/>
            <person name="DeSantis R."/>
            <person name="Doyle S."/>
            <person name="Francino P."/>
            <person name="Keys D.N."/>
            <person name="Haga S."/>
            <person name="Hayashi H."/>
            <person name="Hino K."/>
            <person name="Imai K.S."/>
            <person name="Inaba K."/>
            <person name="Kano S."/>
            <person name="Kobayashi K."/>
            <person name="Kobayashi M."/>
            <person name="Lee B.I."/>
            <person name="Makabe K.W."/>
            <person name="Manohar C."/>
            <person name="Matassi G."/>
            <person name="Medina M."/>
            <person name="Mochizuki Y."/>
            <person name="Mount S."/>
            <person name="Morishita T."/>
            <person name="Miura S."/>
            <person name="Nakayama A."/>
            <person name="Nishizaka S."/>
            <person name="Nomoto H."/>
            <person name="Ohta F."/>
            <person name="Oishi K."/>
            <person name="Rigoutsos I."/>
            <person name="Sano M."/>
            <person name="Sasaki A."/>
            <person name="Sasakura Y."/>
            <person name="Shoguchi E."/>
            <person name="Shin-i T."/>
            <person name="Spagnuolo A."/>
            <person name="Stainier D."/>
            <person name="Suzuki M.M."/>
            <person name="Tassy O."/>
            <person name="Takatori N."/>
            <person name="Tokuoka M."/>
            <person name="Yagi K."/>
            <person name="Yoshizaki F."/>
            <person name="Wada S."/>
            <person name="Zhang C."/>
            <person name="Hyatt P.D."/>
            <person name="Larimer F."/>
            <person name="Detter C."/>
            <person name="Doggett N."/>
            <person name="Glavina T."/>
            <person name="Hawkins T."/>
            <person name="Richardson P."/>
            <person name="Lucas S."/>
            <person name="Kohara Y."/>
            <person name="Levine M."/>
            <person name="Satoh N."/>
            <person name="Rokhsar D.S."/>
        </authorList>
    </citation>
    <scope>NUCLEOTIDE SEQUENCE [LARGE SCALE GENOMIC DNA]</scope>
</reference>
<accession>F6V2Z5</accession>
<dbReference type="InterPro" id="IPR011527">
    <property type="entry name" value="ABC1_TM_dom"/>
</dbReference>
<dbReference type="InterPro" id="IPR027417">
    <property type="entry name" value="P-loop_NTPase"/>
</dbReference>
<dbReference type="Pfam" id="PF00005">
    <property type="entry name" value="ABC_tran"/>
    <property type="match status" value="2"/>
</dbReference>
<dbReference type="CDD" id="cd18598">
    <property type="entry name" value="ABC_6TM_MRP7_D1_like"/>
    <property type="match status" value="1"/>
</dbReference>
<evidence type="ECO:0000256" key="11">
    <source>
        <dbReference type="ARBA" id="ARBA00023136"/>
    </source>
</evidence>
<evidence type="ECO:0000256" key="9">
    <source>
        <dbReference type="ARBA" id="ARBA00022967"/>
    </source>
</evidence>
<dbReference type="InterPro" id="IPR036640">
    <property type="entry name" value="ABC1_TM_sf"/>
</dbReference>
<dbReference type="Ensembl" id="ENSCINT00000012693.3">
    <property type="protein sequence ID" value="ENSCINP00000012693.3"/>
    <property type="gene ID" value="ENSCING00000006107.3"/>
</dbReference>
<evidence type="ECO:0000256" key="5">
    <source>
        <dbReference type="ARBA" id="ARBA00022692"/>
    </source>
</evidence>
<dbReference type="GO" id="GO:0016887">
    <property type="term" value="F:ATP hydrolysis activity"/>
    <property type="evidence" value="ECO:0007669"/>
    <property type="project" value="InterPro"/>
</dbReference>
<evidence type="ECO:0000256" key="4">
    <source>
        <dbReference type="ARBA" id="ARBA00022448"/>
    </source>
</evidence>
<feature type="transmembrane region" description="Helical" evidence="13">
    <location>
        <begin position="338"/>
        <end position="359"/>
    </location>
</feature>
<dbReference type="InterPro" id="IPR003593">
    <property type="entry name" value="AAA+_ATPase"/>
</dbReference>
<dbReference type="FunCoup" id="F6V2Z5">
    <property type="interactions" value="9"/>
</dbReference>
<comment type="catalytic activity">
    <reaction evidence="12">
        <text>ATP + H2O + xenobioticSide 1 = ADP + phosphate + xenobioticSide 2.</text>
        <dbReference type="EC" id="7.6.2.2"/>
    </reaction>
</comment>
<dbReference type="CDD" id="cd03244">
    <property type="entry name" value="ABCC_MRP_domain2"/>
    <property type="match status" value="1"/>
</dbReference>
<dbReference type="PANTHER" id="PTHR24223:SF330">
    <property type="entry name" value="ATP-BINDING CASSETTE SUB-FAMILY C MEMBER 10"/>
    <property type="match status" value="1"/>
</dbReference>
<dbReference type="STRING" id="7719.ENSCINP00000012693"/>
<evidence type="ECO:0000313" key="17">
    <source>
        <dbReference type="Proteomes" id="UP000008144"/>
    </source>
</evidence>
<name>F6V2Z5_CIOIN</name>
<feature type="transmembrane region" description="Helical" evidence="13">
    <location>
        <begin position="207"/>
        <end position="237"/>
    </location>
</feature>
<organism evidence="16 17">
    <name type="scientific">Ciona intestinalis</name>
    <name type="common">Transparent sea squirt</name>
    <name type="synonym">Ascidia intestinalis</name>
    <dbReference type="NCBI Taxonomy" id="7719"/>
    <lineage>
        <taxon>Eukaryota</taxon>
        <taxon>Metazoa</taxon>
        <taxon>Chordata</taxon>
        <taxon>Tunicata</taxon>
        <taxon>Ascidiacea</taxon>
        <taxon>Phlebobranchia</taxon>
        <taxon>Cionidae</taxon>
        <taxon>Ciona</taxon>
    </lineage>
</organism>
<feature type="domain" description="ABC transporter" evidence="14">
    <location>
        <begin position="400"/>
        <end position="626"/>
    </location>
</feature>
<dbReference type="FunFam" id="3.40.50.300:FF:000630">
    <property type="entry name" value="ATP-binding cassette (ABC) transporter, putative"/>
    <property type="match status" value="1"/>
</dbReference>
<keyword evidence="11 13" id="KW-0472">Membrane</keyword>
<keyword evidence="17" id="KW-1185">Reference proteome</keyword>
<evidence type="ECO:0000256" key="6">
    <source>
        <dbReference type="ARBA" id="ARBA00022737"/>
    </source>
</evidence>
<dbReference type="CDD" id="cd03250">
    <property type="entry name" value="ABCC_MRP_domain1"/>
    <property type="match status" value="1"/>
</dbReference>
<feature type="transmembrane region" description="Helical" evidence="13">
    <location>
        <begin position="117"/>
        <end position="138"/>
    </location>
</feature>
<dbReference type="EMBL" id="EAAA01000433">
    <property type="status" value="NOT_ANNOTATED_CDS"/>
    <property type="molecule type" value="Genomic_DNA"/>
</dbReference>
<dbReference type="InterPro" id="IPR003439">
    <property type="entry name" value="ABC_transporter-like_ATP-bd"/>
</dbReference>
<dbReference type="FunFam" id="3.40.50.300:FF:000997">
    <property type="entry name" value="Multidrug resistance-associated protein 1"/>
    <property type="match status" value="1"/>
</dbReference>
<feature type="transmembrane region" description="Helical" evidence="13">
    <location>
        <begin position="673"/>
        <end position="694"/>
    </location>
</feature>
<keyword evidence="8" id="KW-0067">ATP-binding</keyword>
<dbReference type="FunFam" id="1.20.1560.10:FF:000037">
    <property type="entry name" value="ATP-binding cassette subfamily C member 10"/>
    <property type="match status" value="1"/>
</dbReference>
<keyword evidence="4" id="KW-0813">Transport</keyword>
<feature type="transmembrane region" description="Helical" evidence="13">
    <location>
        <begin position="951"/>
        <end position="972"/>
    </location>
</feature>
<evidence type="ECO:0000256" key="3">
    <source>
        <dbReference type="ARBA" id="ARBA00012191"/>
    </source>
</evidence>
<evidence type="ECO:0000256" key="10">
    <source>
        <dbReference type="ARBA" id="ARBA00022989"/>
    </source>
</evidence>
<feature type="domain" description="ABC transmembrane type-1" evidence="15">
    <location>
        <begin position="683"/>
        <end position="1010"/>
    </location>
</feature>
<dbReference type="HOGENOM" id="CLU_000604_27_6_1"/>
<evidence type="ECO:0000259" key="14">
    <source>
        <dbReference type="PROSITE" id="PS50893"/>
    </source>
</evidence>